<dbReference type="Gene3D" id="3.20.20.80">
    <property type="entry name" value="Glycosidases"/>
    <property type="match status" value="2"/>
</dbReference>
<dbReference type="AlphaFoldDB" id="A0A0P9DD46"/>
<proteinExistence type="predicted"/>
<gene>
    <name evidence="1" type="ORF">SE17_26175</name>
</gene>
<dbReference type="PANTHER" id="PTHR10357:SF216">
    <property type="entry name" value="MALTOOLIGOSYL TREHALOSE SYNTHASE-RELATED"/>
    <property type="match status" value="1"/>
</dbReference>
<dbReference type="GO" id="GO:0047470">
    <property type="term" value="F:(1,4)-alpha-D-glucan 1-alpha-D-glucosylmutase activity"/>
    <property type="evidence" value="ECO:0007669"/>
    <property type="project" value="TreeGrafter"/>
</dbReference>
<accession>A0A0P9DD46</accession>
<dbReference type="GO" id="GO:0030980">
    <property type="term" value="P:alpha-glucan catabolic process"/>
    <property type="evidence" value="ECO:0007669"/>
    <property type="project" value="TreeGrafter"/>
</dbReference>
<sequence>PGAMLATSTHDTKRSEDVRARINVLSEMPDEWRKALTRWSRLNRRKKIDVDGVAAPDRNEEYLLYQTLLGIWPFEPMDAATHATFIERVQGYMIKAIREAKINTSWLNPNNQYDEAVRAFVAAILEDSPSNRFLADFRTLAARVAHFGAWNSLAQTLLKLAAPGVPDIYQGTELWDLSLVDPDNRRPVNFDLRAWWLGEMTDLQGSRVELARALVENKADGRIKLYLTHRALQFRRAHLPLFQGGSYTPLEASAGAAEHVVAFARADGEGEALAIAPRLPARLTGGDGAPLGVAWGDGLLQLPASALGARYRNIFTDEVYTVGEHEGVQGLPLAQVLANFPVALLERVAASPALVVPRAARNGRTTN</sequence>
<protein>
    <recommendedName>
        <fullName evidence="3">Malto-oligosyltrehalose synthase</fullName>
    </recommendedName>
</protein>
<dbReference type="Proteomes" id="UP000050509">
    <property type="component" value="Unassembled WGS sequence"/>
</dbReference>
<evidence type="ECO:0008006" key="3">
    <source>
        <dbReference type="Google" id="ProtNLM"/>
    </source>
</evidence>
<organism evidence="1 2">
    <name type="scientific">Kouleothrix aurantiaca</name>
    <dbReference type="NCBI Taxonomy" id="186479"/>
    <lineage>
        <taxon>Bacteria</taxon>
        <taxon>Bacillati</taxon>
        <taxon>Chloroflexota</taxon>
        <taxon>Chloroflexia</taxon>
        <taxon>Chloroflexales</taxon>
        <taxon>Roseiflexineae</taxon>
        <taxon>Roseiflexaceae</taxon>
        <taxon>Kouleothrix</taxon>
    </lineage>
</organism>
<reference evidence="1 2" key="1">
    <citation type="submission" date="2015-09" db="EMBL/GenBank/DDBJ databases">
        <title>Draft genome sequence of Kouleothrix aurantiaca JCM 19913.</title>
        <authorList>
            <person name="Hemp J."/>
        </authorList>
    </citation>
    <scope>NUCLEOTIDE SEQUENCE [LARGE SCALE GENOMIC DNA]</scope>
    <source>
        <strain evidence="1 2">COM-B</strain>
    </source>
</reference>
<evidence type="ECO:0000313" key="1">
    <source>
        <dbReference type="EMBL" id="KPV50566.1"/>
    </source>
</evidence>
<evidence type="ECO:0000313" key="2">
    <source>
        <dbReference type="Proteomes" id="UP000050509"/>
    </source>
</evidence>
<dbReference type="PANTHER" id="PTHR10357">
    <property type="entry name" value="ALPHA-AMYLASE FAMILY MEMBER"/>
    <property type="match status" value="1"/>
</dbReference>
<dbReference type="GO" id="GO:0005992">
    <property type="term" value="P:trehalose biosynthetic process"/>
    <property type="evidence" value="ECO:0007669"/>
    <property type="project" value="TreeGrafter"/>
</dbReference>
<name>A0A0P9DD46_9CHLR</name>
<dbReference type="EMBL" id="LJCR01001323">
    <property type="protein sequence ID" value="KPV50566.1"/>
    <property type="molecule type" value="Genomic_DNA"/>
</dbReference>
<dbReference type="SUPFAM" id="SSF51445">
    <property type="entry name" value="(Trans)glycosidases"/>
    <property type="match status" value="1"/>
</dbReference>
<feature type="non-terminal residue" evidence="1">
    <location>
        <position position="1"/>
    </location>
</feature>
<dbReference type="InterPro" id="IPR017853">
    <property type="entry name" value="GH"/>
</dbReference>
<keyword evidence="2" id="KW-1185">Reference proteome</keyword>
<dbReference type="PATRIC" id="fig|186479.3.peg.1389"/>
<comment type="caution">
    <text evidence="1">The sequence shown here is derived from an EMBL/GenBank/DDBJ whole genome shotgun (WGS) entry which is preliminary data.</text>
</comment>